<keyword evidence="2" id="KW-1185">Reference proteome</keyword>
<comment type="caution">
    <text evidence="1">The sequence shown here is derived from an EMBL/GenBank/DDBJ whole genome shotgun (WGS) entry which is preliminary data.</text>
</comment>
<gene>
    <name evidence="1" type="ORF">D1B32_11675</name>
</gene>
<accession>A0A417YGF5</accession>
<evidence type="ECO:0000313" key="1">
    <source>
        <dbReference type="EMBL" id="RHW31891.1"/>
    </source>
</evidence>
<sequence length="66" mass="7744">MDIRNAYEITMEHMLEYLDDEGMHVSSNVEKTKEGVKKMVNDPQFIEEFAEFLQDHLADFGENYGL</sequence>
<dbReference type="RefSeq" id="WP_118889449.1">
    <property type="nucleotide sequence ID" value="NZ_PHUT01000007.1"/>
</dbReference>
<protein>
    <submittedName>
        <fullName evidence="1">Uncharacterized protein</fullName>
    </submittedName>
</protein>
<dbReference type="EMBL" id="QWEH01000007">
    <property type="protein sequence ID" value="RHW31891.1"/>
    <property type="molecule type" value="Genomic_DNA"/>
</dbReference>
<dbReference type="Proteomes" id="UP000285456">
    <property type="component" value="Unassembled WGS sequence"/>
</dbReference>
<organism evidence="1 2">
    <name type="scientific">Oceanobacillus profundus</name>
    <dbReference type="NCBI Taxonomy" id="372463"/>
    <lineage>
        <taxon>Bacteria</taxon>
        <taxon>Bacillati</taxon>
        <taxon>Bacillota</taxon>
        <taxon>Bacilli</taxon>
        <taxon>Bacillales</taxon>
        <taxon>Bacillaceae</taxon>
        <taxon>Oceanobacillus</taxon>
    </lineage>
</organism>
<proteinExistence type="predicted"/>
<reference evidence="1 2" key="1">
    <citation type="journal article" date="2007" name="Int. J. Syst. Evol. Microbiol.">
        <title>Oceanobacillus profundus sp. nov., isolated from a deep-sea sediment core.</title>
        <authorList>
            <person name="Kim Y.G."/>
            <person name="Choi D.H."/>
            <person name="Hyun S."/>
            <person name="Cho B.C."/>
        </authorList>
    </citation>
    <scope>NUCLEOTIDE SEQUENCE [LARGE SCALE GENOMIC DNA]</scope>
    <source>
        <strain evidence="1 2">DSM 18246</strain>
    </source>
</reference>
<evidence type="ECO:0000313" key="2">
    <source>
        <dbReference type="Proteomes" id="UP000285456"/>
    </source>
</evidence>
<dbReference type="AlphaFoldDB" id="A0A417YGF5"/>
<name>A0A417YGF5_9BACI</name>